<feature type="domain" description="Apple" evidence="2">
    <location>
        <begin position="97"/>
        <end position="193"/>
    </location>
</feature>
<comment type="caution">
    <text evidence="4">The sequence shown here is derived from an EMBL/GenBank/DDBJ whole genome shotgun (WGS) entry which is preliminary data.</text>
</comment>
<dbReference type="PROSITE" id="PS50948">
    <property type="entry name" value="PAN"/>
    <property type="match status" value="1"/>
</dbReference>
<dbReference type="Proteomes" id="UP001187531">
    <property type="component" value="Unassembled WGS sequence"/>
</dbReference>
<dbReference type="GO" id="GO:0009653">
    <property type="term" value="P:anatomical structure morphogenesis"/>
    <property type="evidence" value="ECO:0007669"/>
    <property type="project" value="TreeGrafter"/>
</dbReference>
<dbReference type="Gene3D" id="3.50.4.10">
    <property type="entry name" value="Hepatocyte Growth Factor"/>
    <property type="match status" value="1"/>
</dbReference>
<keyword evidence="5" id="KW-1185">Reference proteome</keyword>
<dbReference type="AlphaFoldDB" id="A0AA88L915"/>
<evidence type="ECO:0000313" key="5">
    <source>
        <dbReference type="Proteomes" id="UP001187531"/>
    </source>
</evidence>
<dbReference type="InterPro" id="IPR052774">
    <property type="entry name" value="Celegans_DevNeuronal_Protein"/>
</dbReference>
<dbReference type="InterPro" id="IPR003609">
    <property type="entry name" value="Pan_app"/>
</dbReference>
<proteinExistence type="predicted"/>
<sequence>MGISIDPAYDGSVNDTIDTSEKTVATELEYRPLSTTRTVTLPQIIPGVYKPPGVPSILPIGNQGQNPYDDQYPGGTGSSSNPFPPFGNGKPFQSSVCGDKDDGYRQIGSRLRIRRPYIKRYFQASSLFQCERECSEARDFGCRSFNYNRLSYGNPGVDRDNCELSDRDSTDLDVGNPAYFETSSDFDFYERVGNYGKEDCLEEARMQNMPDMFPAIRRKKGEKPSNIVIGDILTYDGIQQGRVCEDGMEFTLRTQEGFTGRIYTHGYYDRCFFRGNGGTTSSLRISGPRGYPDCGTQKYSDILTNIVVVQFSELVQTSKDKRYNLTCMLAGPGEAVVTSGYIGSSSGSPVPIEYLPAQNILDSRVRLAVLYQGRPTTTIAVGDPLTFRLETQQGYNLLTDIFATNIIAKDPYSGRSVQLIDRFG</sequence>
<reference evidence="4" key="1">
    <citation type="submission" date="2023-07" db="EMBL/GenBank/DDBJ databases">
        <title>Chromosome-level genome assembly of Artemia franciscana.</title>
        <authorList>
            <person name="Jo E."/>
        </authorList>
    </citation>
    <scope>NUCLEOTIDE SEQUENCE</scope>
    <source>
        <tissue evidence="4">Whole body</tissue>
    </source>
</reference>
<dbReference type="PROSITE" id="PS51034">
    <property type="entry name" value="ZP_2"/>
    <property type="match status" value="1"/>
</dbReference>
<dbReference type="InterPro" id="IPR001507">
    <property type="entry name" value="ZP_dom"/>
</dbReference>
<evidence type="ECO:0000259" key="3">
    <source>
        <dbReference type="PROSITE" id="PS51034"/>
    </source>
</evidence>
<dbReference type="PANTHER" id="PTHR47327:SF9">
    <property type="entry name" value="NO MECHANORECEPTOR POTENTIAL A, ISOFORM A"/>
    <property type="match status" value="1"/>
</dbReference>
<evidence type="ECO:0000256" key="1">
    <source>
        <dbReference type="SAM" id="MobiDB-lite"/>
    </source>
</evidence>
<accession>A0AA88L915</accession>
<feature type="non-terminal residue" evidence="4">
    <location>
        <position position="1"/>
    </location>
</feature>
<feature type="region of interest" description="Disordered" evidence="1">
    <location>
        <begin position="62"/>
        <end position="99"/>
    </location>
</feature>
<dbReference type="EMBL" id="JAVRJZ010000006">
    <property type="protein sequence ID" value="KAK2721542.1"/>
    <property type="molecule type" value="Genomic_DNA"/>
</dbReference>
<gene>
    <name evidence="4" type="ORF">QYM36_003738</name>
</gene>
<dbReference type="PANTHER" id="PTHR47327">
    <property type="entry name" value="FI18240P1-RELATED"/>
    <property type="match status" value="1"/>
</dbReference>
<name>A0AA88L915_ARTSF</name>
<organism evidence="4 5">
    <name type="scientific">Artemia franciscana</name>
    <name type="common">Brine shrimp</name>
    <name type="synonym">Artemia sanfranciscana</name>
    <dbReference type="NCBI Taxonomy" id="6661"/>
    <lineage>
        <taxon>Eukaryota</taxon>
        <taxon>Metazoa</taxon>
        <taxon>Ecdysozoa</taxon>
        <taxon>Arthropoda</taxon>
        <taxon>Crustacea</taxon>
        <taxon>Branchiopoda</taxon>
        <taxon>Anostraca</taxon>
        <taxon>Artemiidae</taxon>
        <taxon>Artemia</taxon>
    </lineage>
</organism>
<dbReference type="CDD" id="cd01099">
    <property type="entry name" value="PAN_AP_HGF"/>
    <property type="match status" value="1"/>
</dbReference>
<dbReference type="SUPFAM" id="SSF57414">
    <property type="entry name" value="Hairpin loop containing domain-like"/>
    <property type="match status" value="1"/>
</dbReference>
<feature type="domain" description="ZP" evidence="3">
    <location>
        <begin position="242"/>
        <end position="424"/>
    </location>
</feature>
<dbReference type="Pfam" id="PF00024">
    <property type="entry name" value="PAN_1"/>
    <property type="match status" value="1"/>
</dbReference>
<evidence type="ECO:0000259" key="2">
    <source>
        <dbReference type="PROSITE" id="PS50948"/>
    </source>
</evidence>
<evidence type="ECO:0000313" key="4">
    <source>
        <dbReference type="EMBL" id="KAK2721542.1"/>
    </source>
</evidence>
<protein>
    <submittedName>
        <fullName evidence="4">Uncharacterized protein</fullName>
    </submittedName>
</protein>